<dbReference type="RefSeq" id="WP_074489937.1">
    <property type="nucleotide sequence ID" value="NZ_FPAM01000015.1"/>
</dbReference>
<organism evidence="1 2">
    <name type="scientific">Mucilaginibacter polytrichastri</name>
    <dbReference type="NCBI Taxonomy" id="1302689"/>
    <lineage>
        <taxon>Bacteria</taxon>
        <taxon>Pseudomonadati</taxon>
        <taxon>Bacteroidota</taxon>
        <taxon>Sphingobacteriia</taxon>
        <taxon>Sphingobacteriales</taxon>
        <taxon>Sphingobacteriaceae</taxon>
        <taxon>Mucilaginibacter</taxon>
    </lineage>
</organism>
<sequence>MSNHIILGDGSGNQRLVIDDRGYTGIGTTNPDAKLTPMPTLSKTKLTEYRLTGQARNIIKIDKNNGLGY</sequence>
<dbReference type="OrthoDB" id="9808953at2"/>
<gene>
    <name evidence="1" type="ORF">RG47T_2753</name>
</gene>
<reference evidence="1 2" key="1">
    <citation type="submission" date="2016-11" db="EMBL/GenBank/DDBJ databases">
        <title>Whole Genome Sequencing of Mucilaginibacter polytrichastri RG4-7(T) isolated from the moss sample.</title>
        <authorList>
            <person name="Li Y."/>
        </authorList>
    </citation>
    <scope>NUCLEOTIDE SEQUENCE [LARGE SCALE GENOMIC DNA]</scope>
    <source>
        <strain evidence="1 2">RG4-7</strain>
    </source>
</reference>
<dbReference type="Proteomes" id="UP000186720">
    <property type="component" value="Unassembled WGS sequence"/>
</dbReference>
<evidence type="ECO:0000313" key="1">
    <source>
        <dbReference type="EMBL" id="OKS87294.1"/>
    </source>
</evidence>
<keyword evidence="2" id="KW-1185">Reference proteome</keyword>
<comment type="caution">
    <text evidence="1">The sequence shown here is derived from an EMBL/GenBank/DDBJ whole genome shotgun (WGS) entry which is preliminary data.</text>
</comment>
<accession>A0A1Q5ZZV4</accession>
<dbReference type="EMBL" id="MPPL01000001">
    <property type="protein sequence ID" value="OKS87294.1"/>
    <property type="molecule type" value="Genomic_DNA"/>
</dbReference>
<dbReference type="AlphaFoldDB" id="A0A1Q5ZZV4"/>
<protein>
    <submittedName>
        <fullName evidence="1">Uncharacterized protein</fullName>
    </submittedName>
</protein>
<evidence type="ECO:0000313" key="2">
    <source>
        <dbReference type="Proteomes" id="UP000186720"/>
    </source>
</evidence>
<proteinExistence type="predicted"/>
<name>A0A1Q5ZZV4_9SPHI</name>